<evidence type="ECO:0000313" key="3">
    <source>
        <dbReference type="Proteomes" id="UP000544052"/>
    </source>
</evidence>
<protein>
    <submittedName>
        <fullName evidence="2">Glycosyltransferase</fullName>
    </submittedName>
</protein>
<dbReference type="InterPro" id="IPR029044">
    <property type="entry name" value="Nucleotide-diphossugar_trans"/>
</dbReference>
<keyword evidence="3" id="KW-1185">Reference proteome</keyword>
<evidence type="ECO:0000259" key="1">
    <source>
        <dbReference type="Pfam" id="PF00535"/>
    </source>
</evidence>
<dbReference type="EMBL" id="JACIUZ010000034">
    <property type="protein sequence ID" value="MBB1063147.1"/>
    <property type="molecule type" value="Genomic_DNA"/>
</dbReference>
<dbReference type="SUPFAM" id="SSF53448">
    <property type="entry name" value="Nucleotide-diphospho-sugar transferases"/>
    <property type="match status" value="1"/>
</dbReference>
<dbReference type="RefSeq" id="WP_182583011.1">
    <property type="nucleotide sequence ID" value="NZ_JACIUZ010000034.1"/>
</dbReference>
<comment type="caution">
    <text evidence="2">The sequence shown here is derived from an EMBL/GenBank/DDBJ whole genome shotgun (WGS) entry which is preliminary data.</text>
</comment>
<reference evidence="2 3" key="1">
    <citation type="submission" date="2020-07" db="EMBL/GenBank/DDBJ databases">
        <title>Description of Limosilactobacillus balticus sp. nov., Limosilactobacillus agrestis sp. nov., Limosilactobacillus albertensis sp. nov., Limosilactobacillus rudii sp. nov., Limosilactobacillus fastidiosus sp. nov., five novel Limosilactobacillus species isolated from the vertebrate gastrointestinal tract, and proposal of 6 subspecies of Limosilactobacillus reuteri adapted to the gastrointestinal tract of specific vertebrate hosts.</title>
        <authorList>
            <person name="Li F."/>
            <person name="Cheng C."/>
            <person name="Zheng J."/>
            <person name="Quevedo R.M."/>
            <person name="Li J."/>
            <person name="Roos S."/>
            <person name="Gaenzle M.G."/>
            <person name="Walter J."/>
        </authorList>
    </citation>
    <scope>NUCLEOTIDE SEQUENCE [LARGE SCALE GENOMIC DNA]</scope>
    <source>
        <strain evidence="2 3">WF-MO7-1</strain>
    </source>
</reference>
<sequence length="307" mass="36800">MKTSVVISTYNGEKYIKEQLDSIKNQTRKADEVLIFDDRSTDRTVKIVKQFINKNKLINWSIKINSRNKGWRKNFIEGIEQATGDIIFTCDQDDIWRVDKVEIMAKIMEDNPKIEVLSSIYKEFFDNGTTQIGPFSKKCSLEKIELYHNYMLNKLPGCTFAFKSKIIDFCRKYWKEGYPHDAFIWRLGLFSNALYVYTDDLIEWRKHKTSAFATESRELKNKNNKYDWILTAIDMNNTMQRFINNEMVGNTSKENKLLKKTAYYLELRKRLYVSANPVYAIRLLRYWNMYPRYRQYLADWYLVFMKK</sequence>
<dbReference type="Gene3D" id="3.90.550.10">
    <property type="entry name" value="Spore Coat Polysaccharide Biosynthesis Protein SpsA, Chain A"/>
    <property type="match status" value="1"/>
</dbReference>
<dbReference type="PANTHER" id="PTHR22916">
    <property type="entry name" value="GLYCOSYLTRANSFERASE"/>
    <property type="match status" value="1"/>
</dbReference>
<feature type="domain" description="Glycosyltransferase 2-like" evidence="1">
    <location>
        <begin position="4"/>
        <end position="135"/>
    </location>
</feature>
<organism evidence="2 3">
    <name type="scientific">Limosilactobacillus fastidiosus</name>
    <dbReference type="NCBI Taxonomy" id="2759855"/>
    <lineage>
        <taxon>Bacteria</taxon>
        <taxon>Bacillati</taxon>
        <taxon>Bacillota</taxon>
        <taxon>Bacilli</taxon>
        <taxon>Lactobacillales</taxon>
        <taxon>Lactobacillaceae</taxon>
        <taxon>Limosilactobacillus</taxon>
    </lineage>
</organism>
<dbReference type="InterPro" id="IPR001173">
    <property type="entry name" value="Glyco_trans_2-like"/>
</dbReference>
<dbReference type="Pfam" id="PF00535">
    <property type="entry name" value="Glycos_transf_2"/>
    <property type="match status" value="1"/>
</dbReference>
<accession>A0ABR6E7S5</accession>
<proteinExistence type="predicted"/>
<dbReference type="Proteomes" id="UP000544052">
    <property type="component" value="Unassembled WGS sequence"/>
</dbReference>
<gene>
    <name evidence="2" type="ORF">H5R64_05050</name>
</gene>
<evidence type="ECO:0000313" key="2">
    <source>
        <dbReference type="EMBL" id="MBB1063147.1"/>
    </source>
</evidence>
<name>A0ABR6E7S5_9LACO</name>
<dbReference type="PANTHER" id="PTHR22916:SF3">
    <property type="entry name" value="UDP-GLCNAC:BETAGAL BETA-1,3-N-ACETYLGLUCOSAMINYLTRANSFERASE-LIKE PROTEIN 1"/>
    <property type="match status" value="1"/>
</dbReference>